<dbReference type="NCBIfam" id="NF041216">
    <property type="entry name" value="CU044_2847_fam"/>
    <property type="match status" value="1"/>
</dbReference>
<name>A0ABP5NP66_9MICC</name>
<organism evidence="2 3">
    <name type="scientific">Sinomonas flava</name>
    <dbReference type="NCBI Taxonomy" id="496857"/>
    <lineage>
        <taxon>Bacteria</taxon>
        <taxon>Bacillati</taxon>
        <taxon>Actinomycetota</taxon>
        <taxon>Actinomycetes</taxon>
        <taxon>Micrococcales</taxon>
        <taxon>Micrococcaceae</taxon>
        <taxon>Sinomonas</taxon>
    </lineage>
</organism>
<dbReference type="EMBL" id="BAAAQW010000005">
    <property type="protein sequence ID" value="GAA2199803.1"/>
    <property type="molecule type" value="Genomic_DNA"/>
</dbReference>
<evidence type="ECO:0000313" key="2">
    <source>
        <dbReference type="EMBL" id="GAA2199803.1"/>
    </source>
</evidence>
<keyword evidence="3" id="KW-1185">Reference proteome</keyword>
<feature type="domain" description="Trypsin-co-occurring" evidence="1">
    <location>
        <begin position="8"/>
        <end position="102"/>
    </location>
</feature>
<proteinExistence type="predicted"/>
<comment type="caution">
    <text evidence="2">The sequence shown here is derived from an EMBL/GenBank/DDBJ whole genome shotgun (WGS) entry which is preliminary data.</text>
</comment>
<evidence type="ECO:0000313" key="3">
    <source>
        <dbReference type="Proteomes" id="UP001500432"/>
    </source>
</evidence>
<protein>
    <recommendedName>
        <fullName evidence="1">Trypsin-co-occurring domain-containing protein</fullName>
    </recommendedName>
</protein>
<reference evidence="3" key="1">
    <citation type="journal article" date="2019" name="Int. J. Syst. Evol. Microbiol.">
        <title>The Global Catalogue of Microorganisms (GCM) 10K type strain sequencing project: providing services to taxonomists for standard genome sequencing and annotation.</title>
        <authorList>
            <consortium name="The Broad Institute Genomics Platform"/>
            <consortium name="The Broad Institute Genome Sequencing Center for Infectious Disease"/>
            <person name="Wu L."/>
            <person name="Ma J."/>
        </authorList>
    </citation>
    <scope>NUCLEOTIDE SEQUENCE [LARGE SCALE GENOMIC DNA]</scope>
    <source>
        <strain evidence="3">JCM 16034</strain>
    </source>
</reference>
<accession>A0ABP5NP66</accession>
<gene>
    <name evidence="2" type="ORF">GCM10009849_17670</name>
</gene>
<dbReference type="Proteomes" id="UP001500432">
    <property type="component" value="Unassembled WGS sequence"/>
</dbReference>
<sequence>MSQLVEFPSEDGPVVVVVEGGPLTRGGGGESGVIHRAQRTFEEAVARVRPAVQGMVRQMLDVAEPPDEVTIAFGLDLRADVGGVIAAAGSSANFTVELTWRRPPGERPAASG</sequence>
<dbReference type="Pfam" id="PF19493">
    <property type="entry name" value="Trypco1"/>
    <property type="match status" value="1"/>
</dbReference>
<dbReference type="RefSeq" id="WP_344299334.1">
    <property type="nucleotide sequence ID" value="NZ_BAAAQW010000005.1"/>
</dbReference>
<evidence type="ECO:0000259" key="1">
    <source>
        <dbReference type="Pfam" id="PF19493"/>
    </source>
</evidence>
<dbReference type="InterPro" id="IPR045794">
    <property type="entry name" value="Trypco1"/>
</dbReference>